<protein>
    <submittedName>
        <fullName evidence="2">Uncharacterized protein</fullName>
    </submittedName>
</protein>
<name>A0A2U8I4T9_9GAMM</name>
<evidence type="ECO:0000256" key="1">
    <source>
        <dbReference type="SAM" id="MobiDB-lite"/>
    </source>
</evidence>
<sequence>MLGFEGNFLVSSQLYFHGYEHDPYRLQNQASSLITGIAMSQEKAPSQLEKGSSESPYMVDHAAAAEFYIKNGHRSHKCFHEQHGVGCNGQAKDVKKSESSSPQIENRQNSGRNVYPWPKGNTSGIKPASHAVPPGQYA</sequence>
<dbReference type="EMBL" id="CP021659">
    <property type="protein sequence ID" value="AWK14176.1"/>
    <property type="molecule type" value="Genomic_DNA"/>
</dbReference>
<dbReference type="Proteomes" id="UP000261875">
    <property type="component" value="Chromosome"/>
</dbReference>
<evidence type="ECO:0000313" key="3">
    <source>
        <dbReference type="Proteomes" id="UP000261875"/>
    </source>
</evidence>
<dbReference type="AlphaFoldDB" id="A0A2U8I4T9"/>
<gene>
    <name evidence="2" type="ORF">CCS41_06260</name>
</gene>
<accession>A0A2U8I4T9</accession>
<proteinExistence type="predicted"/>
<organism evidence="2 3">
    <name type="scientific">Candidatus Fukatsuia symbiotica</name>
    <dbReference type="NCBI Taxonomy" id="1878942"/>
    <lineage>
        <taxon>Bacteria</taxon>
        <taxon>Pseudomonadati</taxon>
        <taxon>Pseudomonadota</taxon>
        <taxon>Gammaproteobacteria</taxon>
        <taxon>Enterobacterales</taxon>
        <taxon>Yersiniaceae</taxon>
        <taxon>Candidatus Fukatsuia</taxon>
    </lineage>
</organism>
<evidence type="ECO:0000313" key="2">
    <source>
        <dbReference type="EMBL" id="AWK14176.1"/>
    </source>
</evidence>
<dbReference type="OrthoDB" id="2810795at2"/>
<reference evidence="2 3" key="1">
    <citation type="submission" date="2017-05" db="EMBL/GenBank/DDBJ databases">
        <title>Genome sequence of Candidatus Fukatsuia symbiotica and Candidatus Hamiltonella defensa from Acyrthosiphon pisum strain 5D.</title>
        <authorList>
            <person name="Patel V.A."/>
            <person name="Chevignon G."/>
            <person name="Russell J.A."/>
            <person name="Oliver K.M."/>
        </authorList>
    </citation>
    <scope>NUCLEOTIDE SEQUENCE [LARGE SCALE GENOMIC DNA]</scope>
    <source>
        <strain evidence="2 3">5D</strain>
    </source>
</reference>
<keyword evidence="3" id="KW-1185">Reference proteome</keyword>
<feature type="region of interest" description="Disordered" evidence="1">
    <location>
        <begin position="80"/>
        <end position="138"/>
    </location>
</feature>
<dbReference type="KEGG" id="fsm:CCS41_06260"/>
<feature type="compositionally biased region" description="Polar residues" evidence="1">
    <location>
        <begin position="99"/>
        <end position="112"/>
    </location>
</feature>